<gene>
    <name evidence="1" type="ORF">AMSG_10707</name>
</gene>
<dbReference type="RefSeq" id="XP_013753291.1">
    <property type="nucleotide sequence ID" value="XM_013897837.1"/>
</dbReference>
<proteinExistence type="predicted"/>
<organism evidence="1 2">
    <name type="scientific">Thecamonas trahens ATCC 50062</name>
    <dbReference type="NCBI Taxonomy" id="461836"/>
    <lineage>
        <taxon>Eukaryota</taxon>
        <taxon>Apusozoa</taxon>
        <taxon>Apusomonadida</taxon>
        <taxon>Apusomonadidae</taxon>
        <taxon>Thecamonas</taxon>
    </lineage>
</organism>
<evidence type="ECO:0000313" key="2">
    <source>
        <dbReference type="Proteomes" id="UP000054408"/>
    </source>
</evidence>
<reference evidence="1 2" key="1">
    <citation type="submission" date="2010-05" db="EMBL/GenBank/DDBJ databases">
        <title>The Genome Sequence of Thecamonas trahens ATCC 50062.</title>
        <authorList>
            <consortium name="The Broad Institute Genome Sequencing Platform"/>
            <person name="Russ C."/>
            <person name="Cuomo C."/>
            <person name="Shea T."/>
            <person name="Young S.K."/>
            <person name="Zeng Q."/>
            <person name="Koehrsen M."/>
            <person name="Haas B."/>
            <person name="Borodovsky M."/>
            <person name="Guigo R."/>
            <person name="Alvarado L."/>
            <person name="Berlin A."/>
            <person name="Bochicchio J."/>
            <person name="Borenstein D."/>
            <person name="Chapman S."/>
            <person name="Chen Z."/>
            <person name="Freedman E."/>
            <person name="Gellesch M."/>
            <person name="Goldberg J."/>
            <person name="Griggs A."/>
            <person name="Gujja S."/>
            <person name="Heilman E."/>
            <person name="Heiman D."/>
            <person name="Hepburn T."/>
            <person name="Howarth C."/>
            <person name="Jen D."/>
            <person name="Larson L."/>
            <person name="Mehta T."/>
            <person name="Park D."/>
            <person name="Pearson M."/>
            <person name="Roberts A."/>
            <person name="Saif S."/>
            <person name="Shenoy N."/>
            <person name="Sisk P."/>
            <person name="Stolte C."/>
            <person name="Sykes S."/>
            <person name="Thomson T."/>
            <person name="Walk T."/>
            <person name="White J."/>
            <person name="Yandava C."/>
            <person name="Burger G."/>
            <person name="Gray M.W."/>
            <person name="Holland P.W.H."/>
            <person name="King N."/>
            <person name="Lang F.B.F."/>
            <person name="Roger A.J."/>
            <person name="Ruiz-Trillo I."/>
            <person name="Lander E."/>
            <person name="Nusbaum C."/>
        </authorList>
    </citation>
    <scope>NUCLEOTIDE SEQUENCE [LARGE SCALE GENOMIC DNA]</scope>
    <source>
        <strain evidence="1 2">ATCC 50062</strain>
    </source>
</reference>
<dbReference type="EMBL" id="GL349495">
    <property type="protein sequence ID" value="KNC55108.1"/>
    <property type="molecule type" value="Genomic_DNA"/>
</dbReference>
<dbReference type="Proteomes" id="UP000054408">
    <property type="component" value="Unassembled WGS sequence"/>
</dbReference>
<dbReference type="AlphaFoldDB" id="A0A0L0DUH7"/>
<accession>A0A0L0DUH7</accession>
<sequence>MSGGGLVWTQGAYSDLRRSFNLVREAKSETIGLSELSELAAAFGASVSPTDLADFLAFMQGKAMANSAADELDSAFAVFSKAASGDAGGAAALGPFAGDGSRSEVVDLAQMESVLTRLGGARQLRRDEVSDFAAAARACGGELFSYRNMVTLMMTGVLSREHVRRETSQRHVHARAIGYGGAEAGA</sequence>
<dbReference type="SUPFAM" id="SSF47473">
    <property type="entry name" value="EF-hand"/>
    <property type="match status" value="1"/>
</dbReference>
<protein>
    <submittedName>
        <fullName evidence="1">Uncharacterized protein</fullName>
    </submittedName>
</protein>
<evidence type="ECO:0000313" key="1">
    <source>
        <dbReference type="EMBL" id="KNC55108.1"/>
    </source>
</evidence>
<keyword evidence="2" id="KW-1185">Reference proteome</keyword>
<dbReference type="GeneID" id="25568870"/>
<dbReference type="Gene3D" id="1.10.238.10">
    <property type="entry name" value="EF-hand"/>
    <property type="match status" value="1"/>
</dbReference>
<name>A0A0L0DUH7_THETB</name>
<dbReference type="InterPro" id="IPR011992">
    <property type="entry name" value="EF-hand-dom_pair"/>
</dbReference>